<dbReference type="PANTHER" id="PTHR11106">
    <property type="entry name" value="GANGLIOSIDE INDUCED DIFFERENTIATION ASSOCIATED PROTEIN 2-RELATED"/>
    <property type="match status" value="1"/>
</dbReference>
<dbReference type="InterPro" id="IPR002589">
    <property type="entry name" value="Macro_dom"/>
</dbReference>
<proteinExistence type="inferred from homology"/>
<protein>
    <recommendedName>
        <fullName evidence="2">Protein-ADP-ribose hydrolase</fullName>
    </recommendedName>
</protein>
<dbReference type="EMBL" id="JYOV01000012">
    <property type="protein sequence ID" value="KJU93343.1"/>
    <property type="molecule type" value="Genomic_DNA"/>
</dbReference>
<comment type="cofactor">
    <cofactor evidence="1">
        <name>Zn(2+)</name>
        <dbReference type="ChEBI" id="CHEBI:29105"/>
    </cofactor>
</comment>
<keyword evidence="5" id="KW-0862">Zinc</keyword>
<organism evidence="10 11">
    <name type="scientific">Streptococcus infantis</name>
    <dbReference type="NCBI Taxonomy" id="68892"/>
    <lineage>
        <taxon>Bacteria</taxon>
        <taxon>Bacillati</taxon>
        <taxon>Bacillota</taxon>
        <taxon>Bacilli</taxon>
        <taxon>Lactobacillales</taxon>
        <taxon>Streptococcaceae</taxon>
        <taxon>Streptococcus</taxon>
    </lineage>
</organism>
<accession>A0A0F3HK79</accession>
<dbReference type="PATRIC" id="fig|28037.218.peg.915"/>
<dbReference type="SUPFAM" id="SSF52949">
    <property type="entry name" value="Macro domain-like"/>
    <property type="match status" value="1"/>
</dbReference>
<dbReference type="AlphaFoldDB" id="A0A0F3HK79"/>
<comment type="catalytic activity">
    <reaction evidence="7">
        <text>4-O-(ADP-D-ribosyl)-L-aspartyl-[protein] + H2O = L-aspartyl-[protein] + ADP-D-ribose + H(+)</text>
        <dbReference type="Rhea" id="RHEA:54428"/>
        <dbReference type="Rhea" id="RHEA-COMP:9867"/>
        <dbReference type="Rhea" id="RHEA-COMP:13832"/>
        <dbReference type="ChEBI" id="CHEBI:15377"/>
        <dbReference type="ChEBI" id="CHEBI:15378"/>
        <dbReference type="ChEBI" id="CHEBI:29961"/>
        <dbReference type="ChEBI" id="CHEBI:57967"/>
        <dbReference type="ChEBI" id="CHEBI:138102"/>
    </reaction>
    <physiologicalReaction direction="left-to-right" evidence="7">
        <dbReference type="Rhea" id="RHEA:54429"/>
    </physiologicalReaction>
</comment>
<dbReference type="PROSITE" id="PS51154">
    <property type="entry name" value="MACRO"/>
    <property type="match status" value="1"/>
</dbReference>
<evidence type="ECO:0000259" key="9">
    <source>
        <dbReference type="PROSITE" id="PS51154"/>
    </source>
</evidence>
<dbReference type="SMART" id="SM00506">
    <property type="entry name" value="A1pp"/>
    <property type="match status" value="1"/>
</dbReference>
<evidence type="ECO:0000256" key="7">
    <source>
        <dbReference type="ARBA" id="ARBA00048482"/>
    </source>
</evidence>
<dbReference type="CDD" id="cd02908">
    <property type="entry name" value="Macro_OAADPr_deacetylase"/>
    <property type="match status" value="1"/>
</dbReference>
<dbReference type="Proteomes" id="UP000033405">
    <property type="component" value="Unassembled WGS sequence"/>
</dbReference>
<dbReference type="RefSeq" id="WP_045763116.1">
    <property type="nucleotide sequence ID" value="NZ_JYOV01000012.1"/>
</dbReference>
<dbReference type="NCBIfam" id="NF003163">
    <property type="entry name" value="PRK04143.1"/>
    <property type="match status" value="1"/>
</dbReference>
<evidence type="ECO:0000256" key="2">
    <source>
        <dbReference type="ARBA" id="ARBA00018852"/>
    </source>
</evidence>
<dbReference type="GO" id="GO:0016798">
    <property type="term" value="F:hydrolase activity, acting on glycosyl bonds"/>
    <property type="evidence" value="ECO:0007669"/>
    <property type="project" value="UniProtKB-KW"/>
</dbReference>
<keyword evidence="6" id="KW-0326">Glycosidase</keyword>
<evidence type="ECO:0000256" key="5">
    <source>
        <dbReference type="ARBA" id="ARBA00022833"/>
    </source>
</evidence>
<evidence type="ECO:0000313" key="10">
    <source>
        <dbReference type="EMBL" id="KJU93343.1"/>
    </source>
</evidence>
<feature type="domain" description="Macro" evidence="9">
    <location>
        <begin position="67"/>
        <end position="254"/>
    </location>
</feature>
<dbReference type="InterPro" id="IPR043472">
    <property type="entry name" value="Macro_dom-like"/>
</dbReference>
<name>A0A0F3HK79_9STRE</name>
<evidence type="ECO:0000256" key="6">
    <source>
        <dbReference type="ARBA" id="ARBA00023295"/>
    </source>
</evidence>
<dbReference type="Gene3D" id="3.40.220.10">
    <property type="entry name" value="Leucine Aminopeptidase, subunit E, domain 1"/>
    <property type="match status" value="1"/>
</dbReference>
<keyword evidence="3" id="KW-0479">Metal-binding</keyword>
<evidence type="ECO:0000256" key="3">
    <source>
        <dbReference type="ARBA" id="ARBA00022723"/>
    </source>
</evidence>
<evidence type="ECO:0000256" key="1">
    <source>
        <dbReference type="ARBA" id="ARBA00001947"/>
    </source>
</evidence>
<reference evidence="10 11" key="1">
    <citation type="submission" date="2015-02" db="EMBL/GenBank/DDBJ databases">
        <title>Evolution of amylase-binding proteins of oral streptococcal species.</title>
        <authorList>
            <person name="Haase E.M."/>
        </authorList>
    </citation>
    <scope>NUCLEOTIDE SEQUENCE [LARGE SCALE GENOMIC DNA]</scope>
    <source>
        <strain evidence="10 11">UC6950A</strain>
    </source>
</reference>
<evidence type="ECO:0000313" key="11">
    <source>
        <dbReference type="Proteomes" id="UP000033405"/>
    </source>
</evidence>
<dbReference type="GO" id="GO:0046872">
    <property type="term" value="F:metal ion binding"/>
    <property type="evidence" value="ECO:0007669"/>
    <property type="project" value="UniProtKB-KW"/>
</dbReference>
<evidence type="ECO:0000256" key="4">
    <source>
        <dbReference type="ARBA" id="ARBA00022801"/>
    </source>
</evidence>
<dbReference type="Pfam" id="PF01661">
    <property type="entry name" value="Macro"/>
    <property type="match status" value="1"/>
</dbReference>
<dbReference type="PANTHER" id="PTHR11106:SF121">
    <property type="entry name" value="ADP-RIBOSE 1''-PHOSPHATE PHOSPHATASE"/>
    <property type="match status" value="1"/>
</dbReference>
<comment type="caution">
    <text evidence="10">The sequence shown here is derived from an EMBL/GenBank/DDBJ whole genome shotgun (WGS) entry which is preliminary data.</text>
</comment>
<sequence length="254" mass="29049">MARILEYLIDVLKSEQGLTELEIPEKVEEQEVLYRALQNVRYPAPVTADFLYQQDRYLQEKLLEKGVVDLRDLTPIRTNLYLWQGDITRLAVDAIVNAANSKLLGCFVPNHSCIDNAIHTAAGVELRLACHELMQEQGRDEVTGQAKMSKAYNLPSRYVLHTVGPIIYEEVTDLERRQLVSSYEECLNLAYEKGLRSLAFCCISTGEFRFPNEEAAKIAIETVVQFQKKHPDMIVVFNVFKDLDYAIYADLLKN</sequence>
<evidence type="ECO:0000256" key="8">
    <source>
        <dbReference type="ARBA" id="ARBA00093459"/>
    </source>
</evidence>
<comment type="similarity">
    <text evidence="8">Belongs to the MacroD-type family. Zn-Macro subfamily.</text>
</comment>
<gene>
    <name evidence="10" type="primary">ymdB</name>
    <name evidence="10" type="ORF">TZ96_00960</name>
</gene>
<keyword evidence="4 10" id="KW-0378">Hydrolase</keyword>